<evidence type="ECO:0000313" key="3">
    <source>
        <dbReference type="Proteomes" id="UP000658741"/>
    </source>
</evidence>
<keyword evidence="1" id="KW-0812">Transmembrane</keyword>
<comment type="caution">
    <text evidence="2">The sequence shown here is derived from an EMBL/GenBank/DDBJ whole genome shotgun (WGS) entry which is preliminary data.</text>
</comment>
<keyword evidence="1" id="KW-1133">Transmembrane helix</keyword>
<reference evidence="2" key="1">
    <citation type="submission" date="2019-05" db="EMBL/GenBank/DDBJ databases">
        <authorList>
            <person name="Hibberd M."/>
        </authorList>
    </citation>
    <scope>NUCLEOTIDE SEQUENCE</scope>
    <source>
        <strain evidence="2">Haemophilus_influenzae_BgEED16</strain>
    </source>
</reference>
<name>A0AAX3IRY2_HAEIF</name>
<proteinExistence type="predicted"/>
<keyword evidence="1" id="KW-0472">Membrane</keyword>
<accession>A0AAX3IRY2</accession>
<protein>
    <submittedName>
        <fullName evidence="2">Uncharacterized protein</fullName>
    </submittedName>
</protein>
<evidence type="ECO:0000256" key="1">
    <source>
        <dbReference type="SAM" id="Phobius"/>
    </source>
</evidence>
<dbReference type="Proteomes" id="UP000658741">
    <property type="component" value="Unassembled WGS sequence"/>
</dbReference>
<dbReference type="EMBL" id="CABFLD010000033">
    <property type="protein sequence ID" value="VTX59399.1"/>
    <property type="molecule type" value="Genomic_DNA"/>
</dbReference>
<dbReference type="AlphaFoldDB" id="A0AAX3IRY2"/>
<organism evidence="2 3">
    <name type="scientific">Haemophilus influenzae</name>
    <dbReference type="NCBI Taxonomy" id="727"/>
    <lineage>
        <taxon>Bacteria</taxon>
        <taxon>Pseudomonadati</taxon>
        <taxon>Pseudomonadota</taxon>
        <taxon>Gammaproteobacteria</taxon>
        <taxon>Pasteurellales</taxon>
        <taxon>Pasteurellaceae</taxon>
        <taxon>Haemophilus</taxon>
    </lineage>
</organism>
<sequence>MKANKMFIVIGLIITLMVGGHLISYLRIFPHQLNLKKTVY</sequence>
<feature type="transmembrane region" description="Helical" evidence="1">
    <location>
        <begin position="6"/>
        <end position="28"/>
    </location>
</feature>
<evidence type="ECO:0000313" key="2">
    <source>
        <dbReference type="EMBL" id="VTX59399.1"/>
    </source>
</evidence>
<gene>
    <name evidence="2" type="ORF">CAGEJMGA_00788</name>
</gene>